<dbReference type="EMBL" id="DXFA01000097">
    <property type="protein sequence ID" value="HIX48452.1"/>
    <property type="molecule type" value="Genomic_DNA"/>
</dbReference>
<dbReference type="GO" id="GO:0005886">
    <property type="term" value="C:plasma membrane"/>
    <property type="evidence" value="ECO:0007669"/>
    <property type="project" value="UniProtKB-SubCell"/>
</dbReference>
<evidence type="ECO:0000256" key="3">
    <source>
        <dbReference type="ARBA" id="ARBA00010199"/>
    </source>
</evidence>
<gene>
    <name evidence="14" type="ORF">H9981_05505</name>
</gene>
<accession>A0A9D1VYA4</accession>
<comment type="similarity">
    <text evidence="3">Belongs to the multi antimicrobial extrusion (MATE) (TC 2.A.66.1) family.</text>
</comment>
<protein>
    <recommendedName>
        <fullName evidence="4">Probable multidrug resistance protein NorM</fullName>
    </recommendedName>
    <alternativeName>
        <fullName evidence="12">Multidrug-efflux transporter</fullName>
    </alternativeName>
</protein>
<dbReference type="Proteomes" id="UP000824243">
    <property type="component" value="Unassembled WGS sequence"/>
</dbReference>
<feature type="transmembrane region" description="Helical" evidence="13">
    <location>
        <begin position="198"/>
        <end position="221"/>
    </location>
</feature>
<dbReference type="GO" id="GO:0015297">
    <property type="term" value="F:antiporter activity"/>
    <property type="evidence" value="ECO:0007669"/>
    <property type="project" value="UniProtKB-KW"/>
</dbReference>
<keyword evidence="6" id="KW-0050">Antiport</keyword>
<evidence type="ECO:0000256" key="13">
    <source>
        <dbReference type="SAM" id="Phobius"/>
    </source>
</evidence>
<feature type="transmembrane region" description="Helical" evidence="13">
    <location>
        <begin position="166"/>
        <end position="192"/>
    </location>
</feature>
<dbReference type="InterPro" id="IPR002528">
    <property type="entry name" value="MATE_fam"/>
</dbReference>
<feature type="transmembrane region" description="Helical" evidence="13">
    <location>
        <begin position="63"/>
        <end position="85"/>
    </location>
</feature>
<evidence type="ECO:0000256" key="1">
    <source>
        <dbReference type="ARBA" id="ARBA00003408"/>
    </source>
</evidence>
<organism evidence="14 15">
    <name type="scientific">Candidatus Mediterraneibacter caccavium</name>
    <dbReference type="NCBI Taxonomy" id="2838661"/>
    <lineage>
        <taxon>Bacteria</taxon>
        <taxon>Bacillati</taxon>
        <taxon>Bacillota</taxon>
        <taxon>Clostridia</taxon>
        <taxon>Lachnospirales</taxon>
        <taxon>Lachnospiraceae</taxon>
        <taxon>Mediterraneibacter</taxon>
    </lineage>
</organism>
<evidence type="ECO:0000256" key="10">
    <source>
        <dbReference type="ARBA" id="ARBA00023065"/>
    </source>
</evidence>
<evidence type="ECO:0000313" key="15">
    <source>
        <dbReference type="Proteomes" id="UP000824243"/>
    </source>
</evidence>
<dbReference type="AlphaFoldDB" id="A0A9D1VYA4"/>
<keyword evidence="10" id="KW-0406">Ion transport</keyword>
<dbReference type="GO" id="GO:0042910">
    <property type="term" value="F:xenobiotic transmembrane transporter activity"/>
    <property type="evidence" value="ECO:0007669"/>
    <property type="project" value="InterPro"/>
</dbReference>
<feature type="transmembrane region" description="Helical" evidence="13">
    <location>
        <begin position="322"/>
        <end position="341"/>
    </location>
</feature>
<evidence type="ECO:0000256" key="9">
    <source>
        <dbReference type="ARBA" id="ARBA00022989"/>
    </source>
</evidence>
<dbReference type="InterPro" id="IPR048279">
    <property type="entry name" value="MdtK-like"/>
</dbReference>
<keyword evidence="8 13" id="KW-0812">Transmembrane</keyword>
<evidence type="ECO:0000256" key="7">
    <source>
        <dbReference type="ARBA" id="ARBA00022475"/>
    </source>
</evidence>
<dbReference type="PIRSF" id="PIRSF006603">
    <property type="entry name" value="DinF"/>
    <property type="match status" value="1"/>
</dbReference>
<feature type="transmembrane region" description="Helical" evidence="13">
    <location>
        <begin position="97"/>
        <end position="117"/>
    </location>
</feature>
<dbReference type="GO" id="GO:0006811">
    <property type="term" value="P:monoatomic ion transport"/>
    <property type="evidence" value="ECO:0007669"/>
    <property type="project" value="UniProtKB-KW"/>
</dbReference>
<feature type="transmembrane region" description="Helical" evidence="13">
    <location>
        <begin position="274"/>
        <end position="293"/>
    </location>
</feature>
<keyword evidence="11 13" id="KW-0472">Membrane</keyword>
<feature type="transmembrane region" description="Helical" evidence="13">
    <location>
        <begin position="418"/>
        <end position="442"/>
    </location>
</feature>
<keyword evidence="5" id="KW-0813">Transport</keyword>
<evidence type="ECO:0000256" key="4">
    <source>
        <dbReference type="ARBA" id="ARBA00020268"/>
    </source>
</evidence>
<evidence type="ECO:0000256" key="2">
    <source>
        <dbReference type="ARBA" id="ARBA00004651"/>
    </source>
</evidence>
<feature type="transmembrane region" description="Helical" evidence="13">
    <location>
        <begin position="242"/>
        <end position="268"/>
    </location>
</feature>
<sequence length="457" mass="49487">MQENNNTFMKTKPVFSLLISMSVPMMLSMLIQSLYNIVDSIYVSRLGTDALTAVSLAYPLQNAILSVAVGIGVGISSAISIHLGAGNQEKADRAATIGIALTVFHCLLFILAGLFITRPFLSLFTDNPAVLGDSCDYTYIVLCFSFGSLLQIAFEKIFQGIGQMKVTMYLLIVGCVVNIILDPILIFGLLGFPALGVAGAAIATVIGQISAFLLYIVVYLRKPYAIHIRAKHLRFDWKMIRQIYSVGIPSSIMMLLPSVLISILNSILAAFSEVYVAVLGVYFKLQTFIYMPANGIVQGMRPIIGYNYGAGEKSRVRSTVRYSLACAAALMLLGTLLSLLIPEQIFALFDADTELMEAGVTALRIICLGFLVSSVGIIYSGTFEALGSGRNSLIISLLRQFVITIPLSFILAKVCGPIGVWISFPAGELCASAAAFFLLAHYEKGTLSPFRRQGRIS</sequence>
<dbReference type="PANTHER" id="PTHR43298:SF2">
    <property type="entry name" value="FMN_FAD EXPORTER YEEO-RELATED"/>
    <property type="match status" value="1"/>
</dbReference>
<dbReference type="InterPro" id="IPR050222">
    <property type="entry name" value="MATE_MdtK"/>
</dbReference>
<dbReference type="NCBIfam" id="TIGR00797">
    <property type="entry name" value="matE"/>
    <property type="match status" value="1"/>
</dbReference>
<evidence type="ECO:0000256" key="8">
    <source>
        <dbReference type="ARBA" id="ARBA00022692"/>
    </source>
</evidence>
<comment type="caution">
    <text evidence="14">The sequence shown here is derived from an EMBL/GenBank/DDBJ whole genome shotgun (WGS) entry which is preliminary data.</text>
</comment>
<keyword evidence="9 13" id="KW-1133">Transmembrane helix</keyword>
<dbReference type="Pfam" id="PF01554">
    <property type="entry name" value="MatE"/>
    <property type="match status" value="2"/>
</dbReference>
<dbReference type="PANTHER" id="PTHR43298">
    <property type="entry name" value="MULTIDRUG RESISTANCE PROTEIN NORM-RELATED"/>
    <property type="match status" value="1"/>
</dbReference>
<proteinExistence type="inferred from homology"/>
<evidence type="ECO:0000313" key="14">
    <source>
        <dbReference type="EMBL" id="HIX48452.1"/>
    </source>
</evidence>
<comment type="function">
    <text evidence="1">Multidrug efflux pump.</text>
</comment>
<evidence type="ECO:0000256" key="12">
    <source>
        <dbReference type="ARBA" id="ARBA00031636"/>
    </source>
</evidence>
<evidence type="ECO:0000256" key="5">
    <source>
        <dbReference type="ARBA" id="ARBA00022448"/>
    </source>
</evidence>
<evidence type="ECO:0000256" key="11">
    <source>
        <dbReference type="ARBA" id="ARBA00023136"/>
    </source>
</evidence>
<feature type="transmembrane region" description="Helical" evidence="13">
    <location>
        <begin position="137"/>
        <end position="154"/>
    </location>
</feature>
<feature type="transmembrane region" description="Helical" evidence="13">
    <location>
        <begin position="14"/>
        <end position="35"/>
    </location>
</feature>
<keyword evidence="7" id="KW-1003">Cell membrane</keyword>
<reference evidence="14" key="1">
    <citation type="journal article" date="2021" name="PeerJ">
        <title>Extensive microbial diversity within the chicken gut microbiome revealed by metagenomics and culture.</title>
        <authorList>
            <person name="Gilroy R."/>
            <person name="Ravi A."/>
            <person name="Getino M."/>
            <person name="Pursley I."/>
            <person name="Horton D.L."/>
            <person name="Alikhan N.F."/>
            <person name="Baker D."/>
            <person name="Gharbi K."/>
            <person name="Hall N."/>
            <person name="Watson M."/>
            <person name="Adriaenssens E.M."/>
            <person name="Foster-Nyarko E."/>
            <person name="Jarju S."/>
            <person name="Secka A."/>
            <person name="Antonio M."/>
            <person name="Oren A."/>
            <person name="Chaudhuri R.R."/>
            <person name="La Ragione R."/>
            <person name="Hildebrand F."/>
            <person name="Pallen M.J."/>
        </authorList>
    </citation>
    <scope>NUCLEOTIDE SEQUENCE</scope>
    <source>
        <strain evidence="14">ChiSjej5B23-15282</strain>
    </source>
</reference>
<name>A0A9D1VYA4_9FIRM</name>
<feature type="transmembrane region" description="Helical" evidence="13">
    <location>
        <begin position="361"/>
        <end position="381"/>
    </location>
</feature>
<feature type="transmembrane region" description="Helical" evidence="13">
    <location>
        <begin position="393"/>
        <end position="412"/>
    </location>
</feature>
<comment type="subcellular location">
    <subcellularLocation>
        <location evidence="2">Cell membrane</location>
        <topology evidence="2">Multi-pass membrane protein</topology>
    </subcellularLocation>
</comment>
<reference evidence="14" key="2">
    <citation type="submission" date="2021-04" db="EMBL/GenBank/DDBJ databases">
        <authorList>
            <person name="Gilroy R."/>
        </authorList>
    </citation>
    <scope>NUCLEOTIDE SEQUENCE</scope>
    <source>
        <strain evidence="14">ChiSjej5B23-15282</strain>
    </source>
</reference>
<evidence type="ECO:0000256" key="6">
    <source>
        <dbReference type="ARBA" id="ARBA00022449"/>
    </source>
</evidence>